<reference evidence="2 3" key="1">
    <citation type="submission" date="2022-10" db="EMBL/GenBank/DDBJ databases">
        <title>Comparative genomic study of S. anginosus.</title>
        <authorList>
            <person name="Prasad A."/>
            <person name="Ene A."/>
            <person name="Jablonska S."/>
            <person name="Du J."/>
            <person name="Wolfe A.J."/>
            <person name="Putonti C."/>
        </authorList>
    </citation>
    <scope>NUCLEOTIDE SEQUENCE [LARGE SCALE GENOMIC DNA]</scope>
    <source>
        <strain evidence="2 3">UMB9231</strain>
    </source>
</reference>
<name>A0ABT3EC98_STRAP</name>
<comment type="caution">
    <text evidence="2">The sequence shown here is derived from an EMBL/GenBank/DDBJ whole genome shotgun (WGS) entry which is preliminary data.</text>
</comment>
<accession>A0ABT3EC98</accession>
<feature type="non-terminal residue" evidence="2">
    <location>
        <position position="116"/>
    </location>
</feature>
<dbReference type="InterPro" id="IPR000330">
    <property type="entry name" value="SNF2_N"/>
</dbReference>
<dbReference type="Proteomes" id="UP001526076">
    <property type="component" value="Unassembled WGS sequence"/>
</dbReference>
<dbReference type="InterPro" id="IPR038718">
    <property type="entry name" value="SNF2-like_sf"/>
</dbReference>
<dbReference type="Gene3D" id="3.40.50.10810">
    <property type="entry name" value="Tandem AAA-ATPase domain"/>
    <property type="match status" value="1"/>
</dbReference>
<dbReference type="PANTHER" id="PTHR10799">
    <property type="entry name" value="SNF2/RAD54 HELICASE FAMILY"/>
    <property type="match status" value="1"/>
</dbReference>
<evidence type="ECO:0000259" key="1">
    <source>
        <dbReference type="PROSITE" id="PS51192"/>
    </source>
</evidence>
<dbReference type="InterPro" id="IPR027417">
    <property type="entry name" value="P-loop_NTPase"/>
</dbReference>
<evidence type="ECO:0000313" key="3">
    <source>
        <dbReference type="Proteomes" id="UP001526076"/>
    </source>
</evidence>
<protein>
    <submittedName>
        <fullName evidence="2">SNF2-related protein</fullName>
    </submittedName>
</protein>
<feature type="non-terminal residue" evidence="2">
    <location>
        <position position="1"/>
    </location>
</feature>
<gene>
    <name evidence="2" type="ORF">OJ597_11755</name>
</gene>
<dbReference type="Pfam" id="PF00176">
    <property type="entry name" value="SNF2-rel_dom"/>
    <property type="match status" value="1"/>
</dbReference>
<proteinExistence type="predicted"/>
<keyword evidence="3" id="KW-1185">Reference proteome</keyword>
<dbReference type="RefSeq" id="WP_264351174.1">
    <property type="nucleotide sequence ID" value="NZ_JAPAHU010000098.1"/>
</dbReference>
<organism evidence="2 3">
    <name type="scientific">Streptococcus anginosus</name>
    <dbReference type="NCBI Taxonomy" id="1328"/>
    <lineage>
        <taxon>Bacteria</taxon>
        <taxon>Bacillati</taxon>
        <taxon>Bacillota</taxon>
        <taxon>Bacilli</taxon>
        <taxon>Lactobacillales</taxon>
        <taxon>Streptococcaceae</taxon>
        <taxon>Streptococcus</taxon>
        <taxon>Streptococcus anginosus group</taxon>
    </lineage>
</organism>
<dbReference type="SUPFAM" id="SSF52540">
    <property type="entry name" value="P-loop containing nucleoside triphosphate hydrolases"/>
    <property type="match status" value="1"/>
</dbReference>
<dbReference type="PROSITE" id="PS51192">
    <property type="entry name" value="HELICASE_ATP_BIND_1"/>
    <property type="match status" value="1"/>
</dbReference>
<dbReference type="EMBL" id="JAPAHU010000098">
    <property type="protein sequence ID" value="MCW1043049.1"/>
    <property type="molecule type" value="Genomic_DNA"/>
</dbReference>
<sequence>LTPETRILILSPSSLIYNWQDEFTRFAPEIDVVVAYGLKAVRDDIISQNHQVVITSYSSFRQDFDEYSQLNFDYLILDEAQVMKNTQTKIAHYLRQFKVKNCFALSGTPIENKLLE</sequence>
<feature type="domain" description="Helicase ATP-binding" evidence="1">
    <location>
        <begin position="1"/>
        <end position="116"/>
    </location>
</feature>
<evidence type="ECO:0000313" key="2">
    <source>
        <dbReference type="EMBL" id="MCW1043049.1"/>
    </source>
</evidence>
<dbReference type="InterPro" id="IPR014001">
    <property type="entry name" value="Helicase_ATP-bd"/>
</dbReference>